<evidence type="ECO:0000313" key="1">
    <source>
        <dbReference type="EMBL" id="QPB09225.1"/>
    </source>
</evidence>
<accession>A0A873WMB3</accession>
<gene>
    <name evidence="1" type="ORF">CPT_Miami_130</name>
</gene>
<name>A0A873WMB3_9CAUD</name>
<keyword evidence="2" id="KW-1185">Reference proteome</keyword>
<proteinExistence type="predicted"/>
<sequence>MKNILGLIILFFLATTPARAHLFGPVDQVNIRGYETTLINMRLKSDRNDYYAFSVGDVTKVDSKGNPVKMYVMAGMEAIFPMTISNKYIKNDHIKICSWPLDAHSQFTGKVCFDVRV</sequence>
<dbReference type="Proteomes" id="UP000662782">
    <property type="component" value="Segment"/>
</dbReference>
<organism evidence="1 2">
    <name type="scientific">Klebsiella phage Miami</name>
    <dbReference type="NCBI Taxonomy" id="2767581"/>
    <lineage>
        <taxon>Viruses</taxon>
        <taxon>Duplodnaviria</taxon>
        <taxon>Heunggongvirae</taxon>
        <taxon>Uroviricota</taxon>
        <taxon>Caudoviricetes</taxon>
        <taxon>Chimalliviridae</taxon>
        <taxon>Miamivirus</taxon>
        <taxon>Miamivirus miami</taxon>
    </lineage>
</organism>
<evidence type="ECO:0000313" key="2">
    <source>
        <dbReference type="Proteomes" id="UP000662782"/>
    </source>
</evidence>
<dbReference type="EMBL" id="MT701590">
    <property type="protein sequence ID" value="QPB09225.1"/>
    <property type="molecule type" value="Genomic_DNA"/>
</dbReference>
<reference evidence="1 2" key="1">
    <citation type="submission" date="2020-07" db="EMBL/GenBank/DDBJ databases">
        <title>Complete genome sequence of Klebsiella pneumoniae phage Miami.</title>
        <authorList>
            <person name="Mora D.A."/>
            <person name="Lessor L."/>
            <person name="Gill J."/>
            <person name="Liu M."/>
        </authorList>
    </citation>
    <scope>NUCLEOTIDE SEQUENCE [LARGE SCALE GENOMIC DNA]</scope>
</reference>
<protein>
    <submittedName>
        <fullName evidence="1">Uncharacterized protein</fullName>
    </submittedName>
</protein>